<evidence type="ECO:0000313" key="3">
    <source>
        <dbReference type="Proteomes" id="UP000294739"/>
    </source>
</evidence>
<dbReference type="RefSeq" id="WP_131900466.1">
    <property type="nucleotide sequence ID" value="NZ_SMKZ01000058.1"/>
</dbReference>
<feature type="region of interest" description="Disordered" evidence="1">
    <location>
        <begin position="1"/>
        <end position="119"/>
    </location>
</feature>
<organism evidence="2 3">
    <name type="scientific">Jiangella asiatica</name>
    <dbReference type="NCBI Taxonomy" id="2530372"/>
    <lineage>
        <taxon>Bacteria</taxon>
        <taxon>Bacillati</taxon>
        <taxon>Actinomycetota</taxon>
        <taxon>Actinomycetes</taxon>
        <taxon>Jiangellales</taxon>
        <taxon>Jiangellaceae</taxon>
        <taxon>Jiangella</taxon>
    </lineage>
</organism>
<proteinExistence type="predicted"/>
<reference evidence="2 3" key="1">
    <citation type="submission" date="2019-03" db="EMBL/GenBank/DDBJ databases">
        <title>Draft genome sequences of novel Actinobacteria.</title>
        <authorList>
            <person name="Sahin N."/>
            <person name="Ay H."/>
            <person name="Saygin H."/>
        </authorList>
    </citation>
    <scope>NUCLEOTIDE SEQUENCE [LARGE SCALE GENOMIC DNA]</scope>
    <source>
        <strain evidence="2 3">5K138</strain>
    </source>
</reference>
<keyword evidence="3" id="KW-1185">Reference proteome</keyword>
<dbReference type="InParanoid" id="A0A4R5CI60"/>
<dbReference type="EMBL" id="SMKZ01000058">
    <property type="protein sequence ID" value="TDD99918.1"/>
    <property type="molecule type" value="Genomic_DNA"/>
</dbReference>
<gene>
    <name evidence="2" type="ORF">E1269_27050</name>
</gene>
<comment type="caution">
    <text evidence="2">The sequence shown here is derived from an EMBL/GenBank/DDBJ whole genome shotgun (WGS) entry which is preliminary data.</text>
</comment>
<feature type="compositionally biased region" description="Basic and acidic residues" evidence="1">
    <location>
        <begin position="18"/>
        <end position="27"/>
    </location>
</feature>
<dbReference type="AlphaFoldDB" id="A0A4R5CI60"/>
<sequence>MHEQQWSPHPGTGDGQSEQDRAREYRDALPASGLGNDEQDVDGHDAGGGEYHCPDCDTASAVSHQLARKHREDRVALVVSPSLDHRDSGGEGQNTRDGWRGGEQDQSAEDDGVGEGGQR</sequence>
<accession>A0A4R5CI60</accession>
<protein>
    <submittedName>
        <fullName evidence="2">Uncharacterized protein</fullName>
    </submittedName>
</protein>
<name>A0A4R5CI60_9ACTN</name>
<feature type="compositionally biased region" description="Basic and acidic residues" evidence="1">
    <location>
        <begin position="41"/>
        <end position="55"/>
    </location>
</feature>
<evidence type="ECO:0000313" key="2">
    <source>
        <dbReference type="EMBL" id="TDD99918.1"/>
    </source>
</evidence>
<evidence type="ECO:0000256" key="1">
    <source>
        <dbReference type="SAM" id="MobiDB-lite"/>
    </source>
</evidence>
<dbReference type="Proteomes" id="UP000294739">
    <property type="component" value="Unassembled WGS sequence"/>
</dbReference>